<dbReference type="Proteomes" id="UP000199572">
    <property type="component" value="Unassembled WGS sequence"/>
</dbReference>
<dbReference type="EMBL" id="FOGG01000011">
    <property type="protein sequence ID" value="SER58319.1"/>
    <property type="molecule type" value="Genomic_DNA"/>
</dbReference>
<accession>A0A1H9QEL2</accession>
<dbReference type="AlphaFoldDB" id="A0A1H9QEL2"/>
<evidence type="ECO:0008006" key="4">
    <source>
        <dbReference type="Google" id="ProtNLM"/>
    </source>
</evidence>
<sequence>MKNFVKIGLIAAALFAAPGAFANDVDFSLKVKNEKEKTIRIFINQPKEVELFIYSTDDEVLLEDKIHASKELTKTYDLNALPDGKYMVKVEMGAQVAIYEVTIANDMASLSAPTIKEVLRPEIKVQEDFITLNLENAAKGPIEVQVLDENNDQVFLETFKDKSSLFRKFNISQSNCSAFTFVIKQDKQVFTKTIQTL</sequence>
<dbReference type="RefSeq" id="WP_090884242.1">
    <property type="nucleotide sequence ID" value="NZ_FOGG01000011.1"/>
</dbReference>
<keyword evidence="3" id="KW-1185">Reference proteome</keyword>
<dbReference type="STRING" id="390241.SAMN04488023_111146"/>
<reference evidence="2 3" key="1">
    <citation type="submission" date="2016-10" db="EMBL/GenBank/DDBJ databases">
        <authorList>
            <person name="de Groot N.N."/>
        </authorList>
    </citation>
    <scope>NUCLEOTIDE SEQUENCE [LARGE SCALE GENOMIC DNA]</scope>
    <source>
        <strain evidence="2 3">DSM 18610</strain>
    </source>
</reference>
<evidence type="ECO:0000313" key="2">
    <source>
        <dbReference type="EMBL" id="SER58319.1"/>
    </source>
</evidence>
<gene>
    <name evidence="2" type="ORF">SAMN04488023_111146</name>
</gene>
<organism evidence="2 3">
    <name type="scientific">Pedobacter rhizosphaerae</name>
    <dbReference type="NCBI Taxonomy" id="390241"/>
    <lineage>
        <taxon>Bacteria</taxon>
        <taxon>Pseudomonadati</taxon>
        <taxon>Bacteroidota</taxon>
        <taxon>Sphingobacteriia</taxon>
        <taxon>Sphingobacteriales</taxon>
        <taxon>Sphingobacteriaceae</taxon>
        <taxon>Pedobacter</taxon>
    </lineage>
</organism>
<dbReference type="OrthoDB" id="978867at2"/>
<feature type="chain" id="PRO_5011480588" description="Por secretion system C-terminal sorting domain-containing protein" evidence="1">
    <location>
        <begin position="23"/>
        <end position="197"/>
    </location>
</feature>
<name>A0A1H9QEL2_9SPHI</name>
<evidence type="ECO:0000256" key="1">
    <source>
        <dbReference type="SAM" id="SignalP"/>
    </source>
</evidence>
<feature type="signal peptide" evidence="1">
    <location>
        <begin position="1"/>
        <end position="22"/>
    </location>
</feature>
<evidence type="ECO:0000313" key="3">
    <source>
        <dbReference type="Proteomes" id="UP000199572"/>
    </source>
</evidence>
<protein>
    <recommendedName>
        <fullName evidence="4">Por secretion system C-terminal sorting domain-containing protein</fullName>
    </recommendedName>
</protein>
<proteinExistence type="predicted"/>
<keyword evidence="1" id="KW-0732">Signal</keyword>